<evidence type="ECO:0000256" key="2">
    <source>
        <dbReference type="ARBA" id="ARBA00022552"/>
    </source>
</evidence>
<dbReference type="Pfam" id="PF02527">
    <property type="entry name" value="GidB"/>
    <property type="match status" value="1"/>
</dbReference>
<accession>A0AAJ5X243</accession>
<protein>
    <recommendedName>
        <fullName evidence="6">Ribosomal RNA small subunit methyltransferase G</fullName>
        <ecNumber evidence="6">2.1.1.170</ecNumber>
    </recommendedName>
    <alternativeName>
        <fullName evidence="6">16S rRNA 7-methylguanosine methyltransferase</fullName>
        <shortName evidence="6">16S rRNA m7G methyltransferase</shortName>
    </alternativeName>
</protein>
<dbReference type="EMBL" id="CP119326">
    <property type="protein sequence ID" value="WEK40808.1"/>
    <property type="molecule type" value="Genomic_DNA"/>
</dbReference>
<comment type="function">
    <text evidence="6">Specifically methylates the N7 position of guanine in position 527 of 16S rRNA.</text>
</comment>
<gene>
    <name evidence="6 7" type="primary">rsmG</name>
    <name evidence="7" type="ORF">P0Y50_04155</name>
</gene>
<feature type="binding site" evidence="6">
    <location>
        <position position="73"/>
    </location>
    <ligand>
        <name>S-adenosyl-L-methionine</name>
        <dbReference type="ChEBI" id="CHEBI:59789"/>
    </ligand>
</feature>
<proteinExistence type="inferred from homology"/>
<keyword evidence="2 6" id="KW-0698">rRNA processing</keyword>
<feature type="binding site" evidence="6">
    <location>
        <position position="78"/>
    </location>
    <ligand>
        <name>S-adenosyl-L-methionine</name>
        <dbReference type="ChEBI" id="CHEBI:59789"/>
    </ligand>
</feature>
<evidence type="ECO:0000313" key="7">
    <source>
        <dbReference type="EMBL" id="WEK40808.1"/>
    </source>
</evidence>
<feature type="binding site" evidence="6">
    <location>
        <begin position="126"/>
        <end position="127"/>
    </location>
    <ligand>
        <name>S-adenosyl-L-methionine</name>
        <dbReference type="ChEBI" id="CHEBI:59789"/>
    </ligand>
</feature>
<keyword evidence="3 6" id="KW-0489">Methyltransferase</keyword>
<dbReference type="PANTHER" id="PTHR31760:SF0">
    <property type="entry name" value="S-ADENOSYL-L-METHIONINE-DEPENDENT METHYLTRANSFERASES SUPERFAMILY PROTEIN"/>
    <property type="match status" value="1"/>
</dbReference>
<evidence type="ECO:0000256" key="3">
    <source>
        <dbReference type="ARBA" id="ARBA00022603"/>
    </source>
</evidence>
<comment type="subcellular location">
    <subcellularLocation>
        <location evidence="6">Cytoplasm</location>
    </subcellularLocation>
</comment>
<keyword evidence="5 6" id="KW-0949">S-adenosyl-L-methionine</keyword>
<dbReference type="PANTHER" id="PTHR31760">
    <property type="entry name" value="S-ADENOSYL-L-METHIONINE-DEPENDENT METHYLTRANSFERASES SUPERFAMILY PROTEIN"/>
    <property type="match status" value="1"/>
</dbReference>
<dbReference type="HAMAP" id="MF_00074">
    <property type="entry name" value="16SrRNA_methyltr_G"/>
    <property type="match status" value="1"/>
</dbReference>
<dbReference type="EC" id="2.1.1.170" evidence="6"/>
<comment type="caution">
    <text evidence="6">Lacks conserved residue(s) required for the propagation of feature annotation.</text>
</comment>
<feature type="binding site" evidence="6">
    <location>
        <position position="139"/>
    </location>
    <ligand>
        <name>S-adenosyl-L-methionine</name>
        <dbReference type="ChEBI" id="CHEBI:59789"/>
    </ligand>
</feature>
<dbReference type="GO" id="GO:0070043">
    <property type="term" value="F:rRNA (guanine-N7-)-methyltransferase activity"/>
    <property type="evidence" value="ECO:0007669"/>
    <property type="project" value="UniProtKB-UniRule"/>
</dbReference>
<comment type="similarity">
    <text evidence="6">Belongs to the methyltransferase superfamily. RNA methyltransferase RsmG family.</text>
</comment>
<reference evidence="7" key="1">
    <citation type="submission" date="2023-03" db="EMBL/GenBank/DDBJ databases">
        <title>Andean soil-derived lignocellulolytic bacterial consortium as a source of novel taxa and putative plastic-active enzymes.</title>
        <authorList>
            <person name="Diaz-Garcia L."/>
            <person name="Chuvochina M."/>
            <person name="Feuerriegel G."/>
            <person name="Bunk B."/>
            <person name="Sproer C."/>
            <person name="Streit W.R."/>
            <person name="Rodriguez L.M."/>
            <person name="Overmann J."/>
            <person name="Jimenez D.J."/>
        </authorList>
    </citation>
    <scope>NUCLEOTIDE SEQUENCE</scope>
    <source>
        <strain evidence="7">MAG 833</strain>
    </source>
</reference>
<dbReference type="PIRSF" id="PIRSF003078">
    <property type="entry name" value="GidB"/>
    <property type="match status" value="1"/>
</dbReference>
<dbReference type="GO" id="GO:0005829">
    <property type="term" value="C:cytosol"/>
    <property type="evidence" value="ECO:0007669"/>
    <property type="project" value="TreeGrafter"/>
</dbReference>
<dbReference type="Gene3D" id="3.40.50.150">
    <property type="entry name" value="Vaccinia Virus protein VP39"/>
    <property type="match status" value="1"/>
</dbReference>
<dbReference type="InterPro" id="IPR029063">
    <property type="entry name" value="SAM-dependent_MTases_sf"/>
</dbReference>
<dbReference type="AlphaFoldDB" id="A0AAJ5X243"/>
<comment type="catalytic activity">
    <reaction evidence="6">
        <text>guanosine(527) in 16S rRNA + S-adenosyl-L-methionine = N(7)-methylguanosine(527) in 16S rRNA + S-adenosyl-L-homocysteine</text>
        <dbReference type="Rhea" id="RHEA:42732"/>
        <dbReference type="Rhea" id="RHEA-COMP:10209"/>
        <dbReference type="Rhea" id="RHEA-COMP:10210"/>
        <dbReference type="ChEBI" id="CHEBI:57856"/>
        <dbReference type="ChEBI" id="CHEBI:59789"/>
        <dbReference type="ChEBI" id="CHEBI:74269"/>
        <dbReference type="ChEBI" id="CHEBI:74480"/>
        <dbReference type="EC" id="2.1.1.170"/>
    </reaction>
</comment>
<name>A0AAJ5X243_9CAUL</name>
<keyword evidence="4 6" id="KW-0808">Transferase</keyword>
<sequence length="210" mass="23236">MLDAERAAFQTRSQATSAQLADLELFRVRLEDANTVMNLVGPDSLPDFWNRHVWDSAQLVQKAPDALTWADLGAGAGFPGVVLAILSKGRDDAHVWLIDSLGKRCRFLQEVVDALGLPATVINGRAEDQRINCDIVTARAVAPMDKLLGYAQPYFERGAQGLFLKGEKAESELIEARKSWHFQAELAPSLSDPRGRIVTIRSVRRARNRS</sequence>
<dbReference type="SUPFAM" id="SSF53335">
    <property type="entry name" value="S-adenosyl-L-methionine-dependent methyltransferases"/>
    <property type="match status" value="1"/>
</dbReference>
<evidence type="ECO:0000256" key="4">
    <source>
        <dbReference type="ARBA" id="ARBA00022679"/>
    </source>
</evidence>
<evidence type="ECO:0000313" key="8">
    <source>
        <dbReference type="Proteomes" id="UP001213664"/>
    </source>
</evidence>
<evidence type="ECO:0000256" key="6">
    <source>
        <dbReference type="HAMAP-Rule" id="MF_00074"/>
    </source>
</evidence>
<keyword evidence="1 6" id="KW-0963">Cytoplasm</keyword>
<organism evidence="7 8">
    <name type="scientific">Candidatus Brevundimonas colombiensis</name>
    <dbReference type="NCBI Taxonomy" id="3121376"/>
    <lineage>
        <taxon>Bacteria</taxon>
        <taxon>Pseudomonadati</taxon>
        <taxon>Pseudomonadota</taxon>
        <taxon>Alphaproteobacteria</taxon>
        <taxon>Caulobacterales</taxon>
        <taxon>Caulobacteraceae</taxon>
        <taxon>Brevundimonas</taxon>
    </lineage>
</organism>
<evidence type="ECO:0000256" key="1">
    <source>
        <dbReference type="ARBA" id="ARBA00022490"/>
    </source>
</evidence>
<dbReference type="Proteomes" id="UP001213664">
    <property type="component" value="Chromosome"/>
</dbReference>
<dbReference type="InterPro" id="IPR003682">
    <property type="entry name" value="rRNA_ssu_MeTfrase_G"/>
</dbReference>
<evidence type="ECO:0000256" key="5">
    <source>
        <dbReference type="ARBA" id="ARBA00022691"/>
    </source>
</evidence>
<dbReference type="NCBIfam" id="TIGR00138">
    <property type="entry name" value="rsmG_gidB"/>
    <property type="match status" value="1"/>
</dbReference>